<dbReference type="AlphaFoldDB" id="A0AAW6HQF8"/>
<dbReference type="Gene3D" id="2.170.150.20">
    <property type="entry name" value="Peptide methionine sulfoxide reductase"/>
    <property type="match status" value="1"/>
</dbReference>
<comment type="similarity">
    <text evidence="3">Belongs to the MsrB Met sulfoxide reductase family.</text>
</comment>
<dbReference type="GO" id="GO:0030091">
    <property type="term" value="P:protein repair"/>
    <property type="evidence" value="ECO:0007669"/>
    <property type="project" value="InterPro"/>
</dbReference>
<evidence type="ECO:0000259" key="4">
    <source>
        <dbReference type="PROSITE" id="PS51790"/>
    </source>
</evidence>
<feature type="domain" description="MsrB" evidence="4">
    <location>
        <begin position="9"/>
        <end position="132"/>
    </location>
</feature>
<dbReference type="HAMAP" id="MF_01400">
    <property type="entry name" value="MsrB"/>
    <property type="match status" value="1"/>
</dbReference>
<dbReference type="InterPro" id="IPR011057">
    <property type="entry name" value="Mss4-like_sf"/>
</dbReference>
<dbReference type="InterPro" id="IPR002579">
    <property type="entry name" value="Met_Sox_Rdtase_MsrB_dom"/>
</dbReference>
<dbReference type="Pfam" id="PF01641">
    <property type="entry name" value="SelR"/>
    <property type="match status" value="1"/>
</dbReference>
<dbReference type="PANTHER" id="PTHR10173">
    <property type="entry name" value="METHIONINE SULFOXIDE REDUCTASE"/>
    <property type="match status" value="1"/>
</dbReference>
<dbReference type="NCBIfam" id="TIGR00357">
    <property type="entry name" value="peptide-methionine (R)-S-oxide reductase MsrB"/>
    <property type="match status" value="1"/>
</dbReference>
<evidence type="ECO:0000256" key="2">
    <source>
        <dbReference type="ARBA" id="ARBA00048488"/>
    </source>
</evidence>
<comment type="caution">
    <text evidence="3">Lacks conserved residue(s) required for the propagation of feature annotation.</text>
</comment>
<name>A0AAW6HQF8_9MOLU</name>
<reference evidence="6 8" key="1">
    <citation type="submission" date="2021-11" db="EMBL/GenBank/DDBJ databases">
        <title>Description of Mycoplasma bradburyaesp. nov.from sea birds: a tribute to a great mycoplasmologist.</title>
        <authorList>
            <person name="Ramirez A.S."/>
            <person name="Poveda C."/>
            <person name="Suarez-Perez A."/>
            <person name="Rosales R.S."/>
            <person name="Dijkman R."/>
            <person name="Feberwee A."/>
            <person name="Spergser J."/>
            <person name="Szostak M.P."/>
            <person name="Ressel L."/>
            <person name="Calabuig P."/>
            <person name="Catania S."/>
            <person name="Gobbo F."/>
            <person name="Timofte D."/>
            <person name="Poveda J.B."/>
        </authorList>
    </citation>
    <scope>NUCLEOTIDE SEQUENCE</scope>
    <source>
        <strain evidence="5 8">T158</strain>
        <strain evidence="6">T264</strain>
    </source>
</reference>
<evidence type="ECO:0000313" key="8">
    <source>
        <dbReference type="Proteomes" id="UP001220940"/>
    </source>
</evidence>
<dbReference type="Proteomes" id="UP001216384">
    <property type="component" value="Unassembled WGS sequence"/>
</dbReference>
<accession>A0AAW6HQF8</accession>
<evidence type="ECO:0000256" key="3">
    <source>
        <dbReference type="HAMAP-Rule" id="MF_01400"/>
    </source>
</evidence>
<dbReference type="InterPro" id="IPR028427">
    <property type="entry name" value="Met_Sox_Rdtase_MsrB"/>
</dbReference>
<dbReference type="GO" id="GO:0006979">
    <property type="term" value="P:response to oxidative stress"/>
    <property type="evidence" value="ECO:0007669"/>
    <property type="project" value="InterPro"/>
</dbReference>
<evidence type="ECO:0000256" key="1">
    <source>
        <dbReference type="ARBA" id="ARBA00023002"/>
    </source>
</evidence>
<dbReference type="EC" id="1.8.4.12" evidence="3"/>
<evidence type="ECO:0000313" key="5">
    <source>
        <dbReference type="EMBL" id="MDC4182069.1"/>
    </source>
</evidence>
<protein>
    <recommendedName>
        <fullName evidence="3">Peptide methionine sulfoxide reductase MsrB</fullName>
        <ecNumber evidence="3">1.8.4.12</ecNumber>
    </recommendedName>
    <alternativeName>
        <fullName evidence="3">Peptide-methionine (R)-S-oxide reductase</fullName>
    </alternativeName>
</protein>
<dbReference type="Proteomes" id="UP001220940">
    <property type="component" value="Unassembled WGS sequence"/>
</dbReference>
<proteinExistence type="inferred from homology"/>
<dbReference type="SUPFAM" id="SSF51316">
    <property type="entry name" value="Mss4-like"/>
    <property type="match status" value="1"/>
</dbReference>
<dbReference type="GO" id="GO:0033743">
    <property type="term" value="F:peptide-methionine (R)-S-oxide reductase activity"/>
    <property type="evidence" value="ECO:0007669"/>
    <property type="project" value="UniProtKB-UniRule"/>
</dbReference>
<organism evidence="6 7">
    <name type="scientific">Mycoplasma bradburyae</name>
    <dbReference type="NCBI Taxonomy" id="2963128"/>
    <lineage>
        <taxon>Bacteria</taxon>
        <taxon>Bacillati</taxon>
        <taxon>Mycoplasmatota</taxon>
        <taxon>Mollicutes</taxon>
        <taxon>Mycoplasmataceae</taxon>
        <taxon>Mycoplasma</taxon>
    </lineage>
</organism>
<dbReference type="FunFam" id="2.170.150.20:FF:000003">
    <property type="entry name" value="Peptide methionine sulfoxide reductase MsrB"/>
    <property type="match status" value="1"/>
</dbReference>
<keyword evidence="1 3" id="KW-0560">Oxidoreductase</keyword>
<sequence>MKKYTKKPIEVLKKELTDIQFEVTQNAATERPFTNEYDKHFKKGIYVDITSGEPLFLSTHKFDSGCGWPAFSRPIQKELINELKDLSHNMIRTEVRAKNSDSHLGHVFNDGPKELGGLRYCINSASLKFIAYEDLEKSGYGEFITILDEEEKKQ</sequence>
<dbReference type="PANTHER" id="PTHR10173:SF59">
    <property type="entry name" value="PEPTIDE METHIONINE SULFOXIDE REDUCTASE MSRA_MSRB"/>
    <property type="match status" value="1"/>
</dbReference>
<dbReference type="RefSeq" id="WP_255034372.1">
    <property type="nucleotide sequence ID" value="NZ_CP101414.1"/>
</dbReference>
<dbReference type="EMBL" id="JAJHZP010000014">
    <property type="protein sequence ID" value="MDC4183516.1"/>
    <property type="molecule type" value="Genomic_DNA"/>
</dbReference>
<dbReference type="EMBL" id="JAJHZM010000012">
    <property type="protein sequence ID" value="MDC4182069.1"/>
    <property type="molecule type" value="Genomic_DNA"/>
</dbReference>
<evidence type="ECO:0000313" key="7">
    <source>
        <dbReference type="Proteomes" id="UP001216384"/>
    </source>
</evidence>
<gene>
    <name evidence="3 6" type="primary">msrB</name>
    <name evidence="5" type="ORF">LNO68_02585</name>
    <name evidence="6" type="ORF">LNO71_02530</name>
</gene>
<feature type="active site" description="Nucleophile" evidence="3">
    <location>
        <position position="121"/>
    </location>
</feature>
<comment type="caution">
    <text evidence="6">The sequence shown here is derived from an EMBL/GenBank/DDBJ whole genome shotgun (WGS) entry which is preliminary data.</text>
</comment>
<keyword evidence="8" id="KW-1185">Reference proteome</keyword>
<comment type="catalytic activity">
    <reaction evidence="2 3">
        <text>L-methionyl-[protein] + [thioredoxin]-disulfide + H2O = L-methionyl-(R)-S-oxide-[protein] + [thioredoxin]-dithiol</text>
        <dbReference type="Rhea" id="RHEA:24164"/>
        <dbReference type="Rhea" id="RHEA-COMP:10698"/>
        <dbReference type="Rhea" id="RHEA-COMP:10700"/>
        <dbReference type="Rhea" id="RHEA-COMP:12313"/>
        <dbReference type="Rhea" id="RHEA-COMP:12314"/>
        <dbReference type="ChEBI" id="CHEBI:15377"/>
        <dbReference type="ChEBI" id="CHEBI:16044"/>
        <dbReference type="ChEBI" id="CHEBI:29950"/>
        <dbReference type="ChEBI" id="CHEBI:45764"/>
        <dbReference type="ChEBI" id="CHEBI:50058"/>
        <dbReference type="EC" id="1.8.4.12"/>
    </reaction>
</comment>
<dbReference type="PROSITE" id="PS51790">
    <property type="entry name" value="MSRB"/>
    <property type="match status" value="1"/>
</dbReference>
<evidence type="ECO:0000313" key="6">
    <source>
        <dbReference type="EMBL" id="MDC4183516.1"/>
    </source>
</evidence>
<dbReference type="GO" id="GO:0005737">
    <property type="term" value="C:cytoplasm"/>
    <property type="evidence" value="ECO:0007669"/>
    <property type="project" value="TreeGrafter"/>
</dbReference>